<dbReference type="Proteomes" id="UP000776651">
    <property type="component" value="Unassembled WGS sequence"/>
</dbReference>
<dbReference type="RefSeq" id="WP_221597612.1">
    <property type="nucleotide sequence ID" value="NZ_JAIGNQ010000002.1"/>
</dbReference>
<name>A0ABS7JHK6_9SPHN</name>
<reference evidence="2 3" key="1">
    <citation type="submission" date="2021-08" db="EMBL/GenBank/DDBJ databases">
        <title>Comparative Genomics Analysis of the Genus Qipengyuania Reveals Extensive Genetic Diversity and Metabolic Versatility, Including the Description of Fifteen Novel Species.</title>
        <authorList>
            <person name="Liu Y."/>
        </authorList>
    </citation>
    <scope>NUCLEOTIDE SEQUENCE [LARGE SCALE GENOMIC DNA]</scope>
    <source>
        <strain evidence="2 3">GH25</strain>
    </source>
</reference>
<protein>
    <submittedName>
        <fullName evidence="2">DUF4403 family protein</fullName>
    </submittedName>
</protein>
<sequence length="491" mass="54182">MKIRHLAIAASCSAMALVGCSREPDFEPPPRATDAIDIEPRSSLVAVPVTADLTALETQMSKEIPRTLWTIDRKDQTCAASKKVKVAFVKLKTPTIKCDIVGTVTRGRVTIDGRGRDIILTMPIHAEIKAQDIAGILKQETATGDARVRVVARLSIDSQWNPQGKVDIQYDWTDEPHVDFLGQRIEFTSDADAKLKPLIARLERNLPQELAKLGLREDIERLWGEAFTSLQLNETNPPVWMRIVPEQLYYGGYTLRGKRMELRLGMKAVTETFVGKRQPDPKRKLLPPLAKLEEQPGKMQFFIPVIADYKQLEPVVAKALVRRSARPFEVPGIGPVNARFGQVVAYGTTGNRIALGLTFKAARADEKFGDATGQVWLTALPVNGPGSRKVSFSNLEITGDTDRDTTDFLLQIANSPGFSQTIATALTQNFEEDYDELMSKIANAIDTKREGDVVIRAQIDEVKTGRLKAAGQGLYLPVWGTGTASVILAPR</sequence>
<feature type="signal peptide" evidence="1">
    <location>
        <begin position="1"/>
        <end position="16"/>
    </location>
</feature>
<keyword evidence="3" id="KW-1185">Reference proteome</keyword>
<comment type="caution">
    <text evidence="2">The sequence shown here is derived from an EMBL/GenBank/DDBJ whole genome shotgun (WGS) entry which is preliminary data.</text>
</comment>
<accession>A0ABS7JHK6</accession>
<evidence type="ECO:0000313" key="2">
    <source>
        <dbReference type="EMBL" id="MBX7488120.1"/>
    </source>
</evidence>
<evidence type="ECO:0000313" key="3">
    <source>
        <dbReference type="Proteomes" id="UP000776651"/>
    </source>
</evidence>
<organism evidence="2 3">
    <name type="scientific">Qipengyuania pacifica</name>
    <dbReference type="NCBI Taxonomy" id="2860199"/>
    <lineage>
        <taxon>Bacteria</taxon>
        <taxon>Pseudomonadati</taxon>
        <taxon>Pseudomonadota</taxon>
        <taxon>Alphaproteobacteria</taxon>
        <taxon>Sphingomonadales</taxon>
        <taxon>Erythrobacteraceae</taxon>
        <taxon>Qipengyuania</taxon>
    </lineage>
</organism>
<dbReference type="EMBL" id="JAIGNQ010000002">
    <property type="protein sequence ID" value="MBX7488120.1"/>
    <property type="molecule type" value="Genomic_DNA"/>
</dbReference>
<dbReference type="InterPro" id="IPR025515">
    <property type="entry name" value="DUF4403"/>
</dbReference>
<dbReference type="PROSITE" id="PS51257">
    <property type="entry name" value="PROKAR_LIPOPROTEIN"/>
    <property type="match status" value="1"/>
</dbReference>
<evidence type="ECO:0000256" key="1">
    <source>
        <dbReference type="SAM" id="SignalP"/>
    </source>
</evidence>
<proteinExistence type="predicted"/>
<dbReference type="Pfam" id="PF14356">
    <property type="entry name" value="DUF4403"/>
    <property type="match status" value="1"/>
</dbReference>
<keyword evidence="1" id="KW-0732">Signal</keyword>
<feature type="chain" id="PRO_5046189987" evidence="1">
    <location>
        <begin position="17"/>
        <end position="491"/>
    </location>
</feature>
<gene>
    <name evidence="2" type="ORF">K3177_06315</name>
</gene>